<gene>
    <name evidence="2" type="ordered locus">SSIL_2077</name>
</gene>
<evidence type="ECO:0000313" key="3">
    <source>
        <dbReference type="Proteomes" id="UP000006691"/>
    </source>
</evidence>
<proteinExistence type="predicted"/>
<keyword evidence="1" id="KW-0472">Membrane</keyword>
<dbReference type="EMBL" id="AP012157">
    <property type="protein sequence ID" value="BAK16500.1"/>
    <property type="molecule type" value="Genomic_DNA"/>
</dbReference>
<name>F2F4T5_SOLSS</name>
<dbReference type="PATRIC" id="fig|1002809.3.peg.2100"/>
<keyword evidence="1" id="KW-0812">Transmembrane</keyword>
<evidence type="ECO:0000256" key="1">
    <source>
        <dbReference type="SAM" id="Phobius"/>
    </source>
</evidence>
<feature type="transmembrane region" description="Helical" evidence="1">
    <location>
        <begin position="21"/>
        <end position="38"/>
    </location>
</feature>
<protein>
    <submittedName>
        <fullName evidence="2">Uncharacterized protein</fullName>
    </submittedName>
</protein>
<keyword evidence="3" id="KW-1185">Reference proteome</keyword>
<evidence type="ECO:0000313" key="2">
    <source>
        <dbReference type="EMBL" id="BAK16500.1"/>
    </source>
</evidence>
<dbReference type="KEGG" id="siv:SSIL_2077"/>
<reference evidence="2 3" key="2">
    <citation type="journal article" date="2012" name="J. Biosci. Bioeng.">
        <title>Complete genome sequence and characterization of the N-acylhomoserine lactone-degrading gene of the potato leaf-associated Solibacillus silvestris.</title>
        <authorList>
            <person name="Morohoshi T."/>
            <person name="Tominaga Y."/>
            <person name="Someya N."/>
            <person name="Ikeda T."/>
        </authorList>
    </citation>
    <scope>NUCLEOTIDE SEQUENCE [LARGE SCALE GENOMIC DNA]</scope>
    <source>
        <strain evidence="2 3">StLB046</strain>
    </source>
</reference>
<dbReference type="AlphaFoldDB" id="F2F4T5"/>
<organism evidence="2 3">
    <name type="scientific">Solibacillus silvestris (strain StLB046)</name>
    <name type="common">Bacillus silvestris</name>
    <dbReference type="NCBI Taxonomy" id="1002809"/>
    <lineage>
        <taxon>Bacteria</taxon>
        <taxon>Bacillati</taxon>
        <taxon>Bacillota</taxon>
        <taxon>Bacilli</taxon>
        <taxon>Bacillales</taxon>
        <taxon>Caryophanaceae</taxon>
        <taxon>Solibacillus</taxon>
    </lineage>
</organism>
<dbReference type="HOGENOM" id="CLU_3173277_0_0_9"/>
<dbReference type="Proteomes" id="UP000006691">
    <property type="component" value="Chromosome"/>
</dbReference>
<reference evidence="3" key="1">
    <citation type="submission" date="2011-04" db="EMBL/GenBank/DDBJ databases">
        <title>Genome sequence of Solibacillus silvestris StLB046.</title>
        <authorList>
            <person name="Morohoshi T."/>
            <person name="Someya N."/>
            <person name="Ikeda T."/>
        </authorList>
    </citation>
    <scope>NUCLEOTIDE SEQUENCE [LARGE SCALE GENOMIC DNA]</scope>
    <source>
        <strain evidence="3">StLB046</strain>
    </source>
</reference>
<sequence>MNEVKRLQRYERFKMAKMETSIKLSLTFEVSGIFIFTLKANTHSNNE</sequence>
<accession>F2F4T5</accession>
<keyword evidence="1" id="KW-1133">Transmembrane helix</keyword>